<feature type="compositionally biased region" description="Acidic residues" evidence="1">
    <location>
        <begin position="9"/>
        <end position="18"/>
    </location>
</feature>
<feature type="compositionally biased region" description="Acidic residues" evidence="1">
    <location>
        <begin position="25"/>
        <end position="46"/>
    </location>
</feature>
<evidence type="ECO:0000313" key="3">
    <source>
        <dbReference type="Proteomes" id="UP000887013"/>
    </source>
</evidence>
<organism evidence="2 3">
    <name type="scientific">Nephila pilipes</name>
    <name type="common">Giant wood spider</name>
    <name type="synonym">Nephila maculata</name>
    <dbReference type="NCBI Taxonomy" id="299642"/>
    <lineage>
        <taxon>Eukaryota</taxon>
        <taxon>Metazoa</taxon>
        <taxon>Ecdysozoa</taxon>
        <taxon>Arthropoda</taxon>
        <taxon>Chelicerata</taxon>
        <taxon>Arachnida</taxon>
        <taxon>Araneae</taxon>
        <taxon>Araneomorphae</taxon>
        <taxon>Entelegynae</taxon>
        <taxon>Araneoidea</taxon>
        <taxon>Nephilidae</taxon>
        <taxon>Nephila</taxon>
    </lineage>
</organism>
<evidence type="ECO:0000313" key="2">
    <source>
        <dbReference type="EMBL" id="GFT90972.1"/>
    </source>
</evidence>
<accession>A0A8X6U813</accession>
<dbReference type="AlphaFoldDB" id="A0A8X6U813"/>
<comment type="caution">
    <text evidence="2">The sequence shown here is derived from an EMBL/GenBank/DDBJ whole genome shotgun (WGS) entry which is preliminary data.</text>
</comment>
<gene>
    <name evidence="2" type="ORF">NPIL_370901</name>
</gene>
<evidence type="ECO:0000256" key="1">
    <source>
        <dbReference type="SAM" id="MobiDB-lite"/>
    </source>
</evidence>
<feature type="region of interest" description="Disordered" evidence="1">
    <location>
        <begin position="9"/>
        <end position="46"/>
    </location>
</feature>
<reference evidence="2" key="1">
    <citation type="submission" date="2020-08" db="EMBL/GenBank/DDBJ databases">
        <title>Multicomponent nature underlies the extraordinary mechanical properties of spider dragline silk.</title>
        <authorList>
            <person name="Kono N."/>
            <person name="Nakamura H."/>
            <person name="Mori M."/>
            <person name="Yoshida Y."/>
            <person name="Ohtoshi R."/>
            <person name="Malay A.D."/>
            <person name="Moran D.A.P."/>
            <person name="Tomita M."/>
            <person name="Numata K."/>
            <person name="Arakawa K."/>
        </authorList>
    </citation>
    <scope>NUCLEOTIDE SEQUENCE</scope>
</reference>
<name>A0A8X6U813_NEPPI</name>
<proteinExistence type="predicted"/>
<dbReference type="EMBL" id="BMAW01120816">
    <property type="protein sequence ID" value="GFT90972.1"/>
    <property type="molecule type" value="Genomic_DNA"/>
</dbReference>
<keyword evidence="3" id="KW-1185">Reference proteome</keyword>
<protein>
    <submittedName>
        <fullName evidence="2">Uncharacterized protein</fullName>
    </submittedName>
</protein>
<sequence length="108" mass="12887">MKWFEECEALEDDSDIGDAETIISDYEEESGQESEENSDLDSEEEEDDMVIMKLFLKESRLDFTKNPAKQLASEELERRLTNTRLRQEVRRIFLVKEREKYQQITSEK</sequence>
<dbReference type="Proteomes" id="UP000887013">
    <property type="component" value="Unassembled WGS sequence"/>
</dbReference>